<keyword evidence="2" id="KW-1185">Reference proteome</keyword>
<reference evidence="1 2" key="1">
    <citation type="submission" date="2017-11" db="EMBL/GenBank/DDBJ databases">
        <title>A major lineage of nontailed dsDNA viruses as unrecognized killers of marine bacteria.</title>
        <authorList>
            <person name="Kauffman K.M."/>
            <person name="Hussain F.A."/>
            <person name="Yang J."/>
            <person name="Arevalo P."/>
            <person name="Brown J.M."/>
            <person name="Chang W.K."/>
            <person name="VanInsberghe D."/>
            <person name="Elsherbini J."/>
            <person name="Cutler M.B."/>
            <person name="Kelly L."/>
            <person name="Polz M.F."/>
        </authorList>
    </citation>
    <scope>NUCLEOTIDE SEQUENCE [LARGE SCALE GENOMIC DNA]</scope>
</reference>
<proteinExistence type="predicted"/>
<organism evidence="1 2">
    <name type="scientific">Vibrio phage 1.020.O._10N.222.48.A2</name>
    <dbReference type="NCBI Taxonomy" id="1881450"/>
    <lineage>
        <taxon>Viruses</taxon>
        <taxon>Varidnaviria</taxon>
        <taxon>Abadenavirae</taxon>
        <taxon>Produgelaviricota</taxon>
        <taxon>Belvinaviricetes</taxon>
        <taxon>Vinavirales</taxon>
        <taxon>Autolykiviridae</taxon>
        <taxon>Oliviavirus</taxon>
        <taxon>Oliviavirus viph1020o</taxon>
        <taxon>Paulavirus viph1020o</taxon>
    </lineage>
</organism>
<gene>
    <name evidence="1" type="ORF">NVP1020O_11</name>
</gene>
<evidence type="ECO:0000313" key="1">
    <source>
        <dbReference type="EMBL" id="AUR82053.1"/>
    </source>
</evidence>
<dbReference type="Proteomes" id="UP000272598">
    <property type="component" value="Segment"/>
</dbReference>
<sequence length="41" mass="4708">MPKKYMPYAINAVVAGVTAYLITSAVAKQRQVQWYNPTTWF</sequence>
<accession>A0A2I7QKZ2</accession>
<protein>
    <submittedName>
        <fullName evidence="1">TMhelix containing protein</fullName>
    </submittedName>
</protein>
<evidence type="ECO:0000313" key="2">
    <source>
        <dbReference type="Proteomes" id="UP000272598"/>
    </source>
</evidence>
<name>A0A2I7QKZ2_9VIRU</name>
<dbReference type="EMBL" id="MG592402">
    <property type="protein sequence ID" value="AUR82053.1"/>
    <property type="molecule type" value="Genomic_DNA"/>
</dbReference>